<comment type="caution">
    <text evidence="2">The sequence shown here is derived from an EMBL/GenBank/DDBJ whole genome shotgun (WGS) entry which is preliminary data.</text>
</comment>
<reference evidence="2 3" key="1">
    <citation type="journal article" date="2020" name="Arch. Microbiol.">
        <title>Bradyrhizobium uaiense sp. nov., a new highly efficient cowpea symbiont.</title>
        <authorList>
            <person name="Cabral Michel D."/>
            <person name="Azarias Guimaraes A."/>
            <person name="Martins da Costa E."/>
            <person name="Soares de Carvalho T."/>
            <person name="Balsanelli E."/>
            <person name="Willems A."/>
            <person name="Maltempi de Souza E."/>
            <person name="de Souza Moreira F.M."/>
        </authorList>
    </citation>
    <scope>NUCLEOTIDE SEQUENCE [LARGE SCALE GENOMIC DNA]</scope>
    <source>
        <strain evidence="2 3">UFLA 03-164</strain>
    </source>
</reference>
<protein>
    <submittedName>
        <fullName evidence="2">AlpA family phage regulatory protein</fullName>
    </submittedName>
</protein>
<accession>A0A6P1BS64</accession>
<sequence length="92" mass="10451">MKGRPMLATRLLAAILPSPLNLAVFANSEPPGPERFITDKQLAGRWGIDPSTIWRNAKKSPTYPQPVKLSARVTRFRLSDVERHERSWNRDA</sequence>
<keyword evidence="1" id="KW-0732">Signal</keyword>
<name>A0A6P1BS64_9BRAD</name>
<organism evidence="2 3">
    <name type="scientific">Bradyrhizobium uaiense</name>
    <dbReference type="NCBI Taxonomy" id="2594946"/>
    <lineage>
        <taxon>Bacteria</taxon>
        <taxon>Pseudomonadati</taxon>
        <taxon>Pseudomonadota</taxon>
        <taxon>Alphaproteobacteria</taxon>
        <taxon>Hyphomicrobiales</taxon>
        <taxon>Nitrobacteraceae</taxon>
        <taxon>Bradyrhizobium</taxon>
    </lineage>
</organism>
<dbReference type="Proteomes" id="UP000468531">
    <property type="component" value="Unassembled WGS sequence"/>
</dbReference>
<evidence type="ECO:0000256" key="1">
    <source>
        <dbReference type="SAM" id="SignalP"/>
    </source>
</evidence>
<dbReference type="AlphaFoldDB" id="A0A6P1BS64"/>
<dbReference type="EMBL" id="VKHP01000209">
    <property type="protein sequence ID" value="NEV01000.1"/>
    <property type="molecule type" value="Genomic_DNA"/>
</dbReference>
<keyword evidence="3" id="KW-1185">Reference proteome</keyword>
<proteinExistence type="predicted"/>
<evidence type="ECO:0000313" key="3">
    <source>
        <dbReference type="Proteomes" id="UP000468531"/>
    </source>
</evidence>
<gene>
    <name evidence="2" type="ORF">FNJ47_35685</name>
</gene>
<evidence type="ECO:0000313" key="2">
    <source>
        <dbReference type="EMBL" id="NEV01000.1"/>
    </source>
</evidence>
<feature type="chain" id="PRO_5026817896" evidence="1">
    <location>
        <begin position="27"/>
        <end position="92"/>
    </location>
</feature>
<feature type="signal peptide" evidence="1">
    <location>
        <begin position="1"/>
        <end position="26"/>
    </location>
</feature>